<dbReference type="EMBL" id="JABACI010000001">
    <property type="protein sequence ID" value="NLP82489.1"/>
    <property type="molecule type" value="Genomic_DNA"/>
</dbReference>
<dbReference type="InterPro" id="IPR012970">
    <property type="entry name" value="Lyase_8_alpha_N"/>
</dbReference>
<keyword evidence="6" id="KW-1185">Reference proteome</keyword>
<dbReference type="Pfam" id="PF03422">
    <property type="entry name" value="CBM_6"/>
    <property type="match status" value="1"/>
</dbReference>
<sequence>MTATALIFTPFEAGASVSSDPKDSNVRGVVTVADEFDELREKYKVMLTGGTAYSLADPDIAGRIAEITDIAQGRWETMHKDPGRTRLWDDSPFGNDSASMTRTYDHLRDMALAYVTHGSDLQGDIQLKADIVSALDWMDTNRFFDGVTMYQNWWHWQIGAPLALNDIVALMYEELTPTQISHYMAAIAYVQPSVTMSGANRLWESQVIAISGINNNDSARVAAGRDGLSALFPYVIAGDGFYADGSFVQHNYYAYNGGYGVALMEGISSLLYFLHGSTWEVTDPAEAHVIQWVYDSFEPFIYKGNLMDMVRGRETSRHGAQDLSVAVDVMVSIIRLSEVAPSADAHAFRSMIKYWLQIDTDKTFMKDVPVDMIIAANEILTDASITARNELTTHRQFPGMDRAVHLRPGFGFGISMFSSRIANYEAINAENNKGWHTGDGMTYLYNNDLSQFNDNFWPTVDSYRLPGTTVLQNTTQTANSRNDKTWVGGAEILGQYGVTGMELHPVGRSLEAKKSWFMFDDEVVALGAGISSTDGIVTETIVENRKLNGTGDNALTVNGVAQPTALGWSETLTGTDHVHLAGSVPGSDIGYYFPGGATVKGLRESRTGNWKQLNSSSSWGDSTPHTRNFMTMLVDHGTNPTDLSYAYVLLPNKTSSQVGAYAATPGITILENSESVQAVKENNLNITGINFWTDGPTTAGLVTSDSKASVMTKETADDLEISVSDPTQKNVGTMYLTIDKSATGLISKDPEVTVIQYHPNVVFKVDVKDARGKAIKVKFDLSGAPEPNPAPIAIANPYEAETLPIHFRTDSVTTYNDATASGGQKLGLNHNAVGDYVEFSLDVTQPGTYDVNARVLKGSNSGIYQLSIDGTIAGAPQDLYWNTTGNQKDFNLGSYTFTAPGSYLFRLTTTGKNASASGYKLMLDYLTLDPATG</sequence>
<dbReference type="Pfam" id="PF02884">
    <property type="entry name" value="Lyase_8_C"/>
    <property type="match status" value="1"/>
</dbReference>
<evidence type="ECO:0000259" key="4">
    <source>
        <dbReference type="PROSITE" id="PS51175"/>
    </source>
</evidence>
<reference evidence="5 6" key="1">
    <citation type="submission" date="2020-04" db="EMBL/GenBank/DDBJ databases">
        <title>CFH 90308 Microbacterium sp.</title>
        <authorList>
            <person name="Nie G."/>
            <person name="Ming H."/>
            <person name="Xia T."/>
        </authorList>
    </citation>
    <scope>NUCLEOTIDE SEQUENCE [LARGE SCALE GENOMIC DNA]</scope>
    <source>
        <strain evidence="5 6">CFH 90308</strain>
    </source>
</reference>
<dbReference type="SUPFAM" id="SSF74650">
    <property type="entry name" value="Galactose mutarotase-like"/>
    <property type="match status" value="1"/>
</dbReference>
<dbReference type="SUPFAM" id="SSF49785">
    <property type="entry name" value="Galactose-binding domain-like"/>
    <property type="match status" value="1"/>
</dbReference>
<dbReference type="PROSITE" id="PS51175">
    <property type="entry name" value="CBM6"/>
    <property type="match status" value="1"/>
</dbReference>
<evidence type="ECO:0000256" key="2">
    <source>
        <dbReference type="ARBA" id="ARBA00022729"/>
    </source>
</evidence>
<dbReference type="CDD" id="cd01083">
    <property type="entry name" value="GAG_Lyase"/>
    <property type="match status" value="1"/>
</dbReference>
<name>A0ABX1K6I3_9MICO</name>
<dbReference type="Proteomes" id="UP001429745">
    <property type="component" value="Unassembled WGS sequence"/>
</dbReference>
<dbReference type="Pfam" id="PF02278">
    <property type="entry name" value="Lyase_8"/>
    <property type="match status" value="1"/>
</dbReference>
<dbReference type="InterPro" id="IPR038970">
    <property type="entry name" value="Lyase_8"/>
</dbReference>
<dbReference type="InterPro" id="IPR003159">
    <property type="entry name" value="Lyase_8_central_dom"/>
</dbReference>
<proteinExistence type="inferred from homology"/>
<dbReference type="InterPro" id="IPR004103">
    <property type="entry name" value="Lyase_8_C"/>
</dbReference>
<dbReference type="SUPFAM" id="SSF48230">
    <property type="entry name" value="Chondroitin AC/alginate lyase"/>
    <property type="match status" value="1"/>
</dbReference>
<comment type="similarity">
    <text evidence="1">Belongs to the polysaccharide lyase 8 family.</text>
</comment>
<keyword evidence="3" id="KW-0456">Lyase</keyword>
<dbReference type="RefSeq" id="WP_168910993.1">
    <property type="nucleotide sequence ID" value="NZ_JABACI010000001.1"/>
</dbReference>
<dbReference type="SUPFAM" id="SSF49863">
    <property type="entry name" value="Hyaluronate lyase-like, C-terminal domain"/>
    <property type="match status" value="1"/>
</dbReference>
<organism evidence="5 6">
    <name type="scientific">Microbacterium salsuginis</name>
    <dbReference type="NCBI Taxonomy" id="2722803"/>
    <lineage>
        <taxon>Bacteria</taxon>
        <taxon>Bacillati</taxon>
        <taxon>Actinomycetota</taxon>
        <taxon>Actinomycetes</taxon>
        <taxon>Micrococcales</taxon>
        <taxon>Microbacteriaceae</taxon>
        <taxon>Microbacterium</taxon>
    </lineage>
</organism>
<dbReference type="InterPro" id="IPR008979">
    <property type="entry name" value="Galactose-bd-like_sf"/>
</dbReference>
<evidence type="ECO:0000313" key="5">
    <source>
        <dbReference type="EMBL" id="NLP82489.1"/>
    </source>
</evidence>
<dbReference type="Gene3D" id="1.50.10.100">
    <property type="entry name" value="Chondroitin AC/alginate lyase"/>
    <property type="match status" value="1"/>
</dbReference>
<evidence type="ECO:0000256" key="1">
    <source>
        <dbReference type="ARBA" id="ARBA00006699"/>
    </source>
</evidence>
<dbReference type="PANTHER" id="PTHR38481">
    <property type="entry name" value="HYALURONATE LYASE"/>
    <property type="match status" value="1"/>
</dbReference>
<dbReference type="InterPro" id="IPR005084">
    <property type="entry name" value="CBM6"/>
</dbReference>
<comment type="caution">
    <text evidence="5">The sequence shown here is derived from an EMBL/GenBank/DDBJ whole genome shotgun (WGS) entry which is preliminary data.</text>
</comment>
<dbReference type="InterPro" id="IPR011013">
    <property type="entry name" value="Gal_mutarotase_sf_dom"/>
</dbReference>
<dbReference type="Gene3D" id="2.70.98.10">
    <property type="match status" value="1"/>
</dbReference>
<accession>A0ABX1K6I3</accession>
<dbReference type="Pfam" id="PF08124">
    <property type="entry name" value="Lyase_8_N"/>
    <property type="match status" value="1"/>
</dbReference>
<dbReference type="Gene3D" id="2.60.120.260">
    <property type="entry name" value="Galactose-binding domain-like"/>
    <property type="match status" value="1"/>
</dbReference>
<gene>
    <name evidence="5" type="ORF">HF576_01375</name>
</gene>
<feature type="domain" description="CBM6" evidence="4">
    <location>
        <begin position="796"/>
        <end position="929"/>
    </location>
</feature>
<dbReference type="Gene3D" id="2.60.220.10">
    <property type="entry name" value="Polysaccharide lyase family 8-like, C-terminal"/>
    <property type="match status" value="1"/>
</dbReference>
<protein>
    <recommendedName>
        <fullName evidence="4">CBM6 domain-containing protein</fullName>
    </recommendedName>
</protein>
<dbReference type="PANTHER" id="PTHR38481:SF1">
    <property type="entry name" value="HYALURONATE LYASE"/>
    <property type="match status" value="1"/>
</dbReference>
<evidence type="ECO:0000256" key="3">
    <source>
        <dbReference type="ARBA" id="ARBA00023239"/>
    </source>
</evidence>
<dbReference type="InterPro" id="IPR008929">
    <property type="entry name" value="Chondroitin_lyas"/>
</dbReference>
<keyword evidence="2" id="KW-0732">Signal</keyword>
<dbReference type="InterPro" id="IPR014718">
    <property type="entry name" value="GH-type_carb-bd"/>
</dbReference>
<evidence type="ECO:0000313" key="6">
    <source>
        <dbReference type="Proteomes" id="UP001429745"/>
    </source>
</evidence>
<dbReference type="InterPro" id="IPR011071">
    <property type="entry name" value="Lyase_8-like_C"/>
</dbReference>